<dbReference type="Gene3D" id="3.30.420.240">
    <property type="match status" value="1"/>
</dbReference>
<evidence type="ECO:0000313" key="4">
    <source>
        <dbReference type="Proteomes" id="UP001167357"/>
    </source>
</evidence>
<evidence type="ECO:0000313" key="3">
    <source>
        <dbReference type="EMBL" id="MCL1551796.1"/>
    </source>
</evidence>
<reference evidence="3" key="1">
    <citation type="submission" date="2022-04" db="EMBL/GenBank/DDBJ databases">
        <title>Genomic comparison of 19 strains of Xanthomonas nasturtii, a newly emerging watercress pathogen.</title>
        <authorList>
            <person name="Harrison J."/>
            <person name="Greer S."/>
            <person name="Hussain R."/>
            <person name="Lascelles D."/>
            <person name="Roberts M."/>
            <person name="Carter B."/>
            <person name="Bryning A."/>
            <person name="Carroll S."/>
            <person name="Aspin A."/>
            <person name="Cruz L."/>
            <person name="Cruz J."/>
            <person name="Grant M."/>
            <person name="Vicente J."/>
            <person name="Studholme D.J."/>
        </authorList>
    </citation>
    <scope>NUCLEOTIDE SEQUENCE</scope>
    <source>
        <strain evidence="3">10016B</strain>
    </source>
</reference>
<organism evidence="3 4">
    <name type="scientific">Xanthomonas nasturtii</name>
    <dbReference type="NCBI Taxonomy" id="1843581"/>
    <lineage>
        <taxon>Bacteria</taxon>
        <taxon>Pseudomonadati</taxon>
        <taxon>Pseudomonadota</taxon>
        <taxon>Gammaproteobacteria</taxon>
        <taxon>Lysobacterales</taxon>
        <taxon>Lysobacteraceae</taxon>
        <taxon>Xanthomonas</taxon>
    </lineage>
</organism>
<proteinExistence type="predicted"/>
<comment type="caution">
    <text evidence="3">The sequence shown here is derived from an EMBL/GenBank/DDBJ whole genome shotgun (WGS) entry which is preliminary data.</text>
</comment>
<sequence>PGGKFRLLERIQFRGMDFAKQAAEIERITRRYWVTYIGIDTTGMGSGVAQLVKQFFPNLVTFSYSPEVKTRLVLKAFDVIHNGRLEFDAGWTDVAQSLMAIRKTMTASGRQSTFTAGRSEETGHADLAWALFHALQNEPLEGRTARNSGFMEIS</sequence>
<feature type="domain" description="Terminase large subunit gp17-like C-terminal" evidence="2">
    <location>
        <begin position="1"/>
        <end position="137"/>
    </location>
</feature>
<evidence type="ECO:0000256" key="1">
    <source>
        <dbReference type="ARBA" id="ARBA00022612"/>
    </source>
</evidence>
<dbReference type="Proteomes" id="UP001167357">
    <property type="component" value="Unassembled WGS sequence"/>
</dbReference>
<protein>
    <submittedName>
        <fullName evidence="3">Terminase</fullName>
    </submittedName>
</protein>
<keyword evidence="4" id="KW-1185">Reference proteome</keyword>
<dbReference type="EMBL" id="JAMBED010000021">
    <property type="protein sequence ID" value="MCL1551796.1"/>
    <property type="molecule type" value="Genomic_DNA"/>
</dbReference>
<evidence type="ECO:0000259" key="2">
    <source>
        <dbReference type="Pfam" id="PF17289"/>
    </source>
</evidence>
<accession>A0ABT0LR28</accession>
<feature type="non-terminal residue" evidence="3">
    <location>
        <position position="1"/>
    </location>
</feature>
<dbReference type="Pfam" id="PF17289">
    <property type="entry name" value="Terminase_6C"/>
    <property type="match status" value="1"/>
</dbReference>
<gene>
    <name evidence="3" type="ORF">M3O51_10890</name>
</gene>
<dbReference type="InterPro" id="IPR035421">
    <property type="entry name" value="Terminase_6C"/>
</dbReference>
<keyword evidence="1" id="KW-1188">Viral release from host cell</keyword>
<name>A0ABT0LR28_9XANT</name>